<proteinExistence type="inferred from homology"/>
<evidence type="ECO:0000313" key="7">
    <source>
        <dbReference type="EMBL" id="PWJ90559.1"/>
    </source>
</evidence>
<evidence type="ECO:0000313" key="8">
    <source>
        <dbReference type="Proteomes" id="UP000245921"/>
    </source>
</evidence>
<name>A0AA45C625_9BACT</name>
<comment type="caution">
    <text evidence="7">The sequence shown here is derived from an EMBL/GenBank/DDBJ whole genome shotgun (WGS) entry which is preliminary data.</text>
</comment>
<dbReference type="InterPro" id="IPR003593">
    <property type="entry name" value="AAA+_ATPase"/>
</dbReference>
<evidence type="ECO:0000256" key="1">
    <source>
        <dbReference type="ARBA" id="ARBA00005417"/>
    </source>
</evidence>
<protein>
    <submittedName>
        <fullName evidence="7">ABC-2 type transport system ATP-binding protein</fullName>
    </submittedName>
</protein>
<dbReference type="InterPro" id="IPR050763">
    <property type="entry name" value="ABC_transporter_ATP-binding"/>
</dbReference>
<dbReference type="PANTHER" id="PTHR42711">
    <property type="entry name" value="ABC TRANSPORTER ATP-BINDING PROTEIN"/>
    <property type="match status" value="1"/>
</dbReference>
<dbReference type="Gene3D" id="3.40.50.300">
    <property type="entry name" value="P-loop containing nucleotide triphosphate hydrolases"/>
    <property type="match status" value="1"/>
</dbReference>
<comment type="similarity">
    <text evidence="1">Belongs to the ABC transporter superfamily.</text>
</comment>
<organism evidence="7 8">
    <name type="scientific">Oceanotoga teriensis</name>
    <dbReference type="NCBI Taxonomy" id="515440"/>
    <lineage>
        <taxon>Bacteria</taxon>
        <taxon>Thermotogati</taxon>
        <taxon>Thermotogota</taxon>
        <taxon>Thermotogae</taxon>
        <taxon>Petrotogales</taxon>
        <taxon>Petrotogaceae</taxon>
        <taxon>Oceanotoga</taxon>
    </lineage>
</organism>
<dbReference type="RefSeq" id="WP_109605137.1">
    <property type="nucleotide sequence ID" value="NZ_QGGI01000012.1"/>
</dbReference>
<dbReference type="AlphaFoldDB" id="A0AA45C625"/>
<dbReference type="SUPFAM" id="SSF52540">
    <property type="entry name" value="P-loop containing nucleoside triphosphate hydrolases"/>
    <property type="match status" value="1"/>
</dbReference>
<dbReference type="SMART" id="SM00382">
    <property type="entry name" value="AAA"/>
    <property type="match status" value="1"/>
</dbReference>
<dbReference type="PANTHER" id="PTHR42711:SF5">
    <property type="entry name" value="ABC TRANSPORTER ATP-BINDING PROTEIN NATA"/>
    <property type="match status" value="1"/>
</dbReference>
<dbReference type="PROSITE" id="PS00211">
    <property type="entry name" value="ABC_TRANSPORTER_1"/>
    <property type="match status" value="1"/>
</dbReference>
<keyword evidence="3" id="KW-0547">Nucleotide-binding</keyword>
<keyword evidence="5" id="KW-0175">Coiled coil</keyword>
<dbReference type="Pfam" id="PF00005">
    <property type="entry name" value="ABC_tran"/>
    <property type="match status" value="1"/>
</dbReference>
<sequence>MNAIEINNVSKNFGDTLAVNDVSLKIPQGTIYGLLGPNGAGKSTIMKMLSTLITPTSGDIKIFNHDIKKNKKEIKKMISLVSDYTVLEEDLTPEENLKMFAIISGLKKEKYENKIKKLIEDFGLNIYKQKLTKHLSSGNKQKLNIARALVKSPKILLLDEPTNAIDVETSKFIREYIINENTLSNVTVLISSHYIWEIEQISSNIAVILNGKIAINEKTEKIYKEFDKIINMYEFKSDDVQKLKNIIDKLKNDKNIINIRNISKNKIIIESKEKILFDNDKKDISTKKINPNLEDIYSYIVKNS</sequence>
<dbReference type="InterPro" id="IPR003439">
    <property type="entry name" value="ABC_transporter-like_ATP-bd"/>
</dbReference>
<dbReference type="InterPro" id="IPR027417">
    <property type="entry name" value="P-loop_NTPase"/>
</dbReference>
<keyword evidence="8" id="KW-1185">Reference proteome</keyword>
<dbReference type="Proteomes" id="UP000245921">
    <property type="component" value="Unassembled WGS sequence"/>
</dbReference>
<evidence type="ECO:0000256" key="4">
    <source>
        <dbReference type="ARBA" id="ARBA00022840"/>
    </source>
</evidence>
<dbReference type="InterPro" id="IPR017871">
    <property type="entry name" value="ABC_transporter-like_CS"/>
</dbReference>
<keyword evidence="4 7" id="KW-0067">ATP-binding</keyword>
<dbReference type="EMBL" id="QGGI01000012">
    <property type="protein sequence ID" value="PWJ90559.1"/>
    <property type="molecule type" value="Genomic_DNA"/>
</dbReference>
<feature type="coiled-coil region" evidence="5">
    <location>
        <begin position="233"/>
        <end position="260"/>
    </location>
</feature>
<feature type="domain" description="ABC transporter" evidence="6">
    <location>
        <begin position="4"/>
        <end position="235"/>
    </location>
</feature>
<dbReference type="GO" id="GO:0016887">
    <property type="term" value="F:ATP hydrolysis activity"/>
    <property type="evidence" value="ECO:0007669"/>
    <property type="project" value="InterPro"/>
</dbReference>
<dbReference type="PROSITE" id="PS50893">
    <property type="entry name" value="ABC_TRANSPORTER_2"/>
    <property type="match status" value="1"/>
</dbReference>
<evidence type="ECO:0000259" key="6">
    <source>
        <dbReference type="PROSITE" id="PS50893"/>
    </source>
</evidence>
<keyword evidence="2" id="KW-0813">Transport</keyword>
<reference evidence="7 8" key="1">
    <citation type="submission" date="2018-05" db="EMBL/GenBank/DDBJ databases">
        <title>Genomic Encyclopedia of Type Strains, Phase IV (KMG-IV): sequencing the most valuable type-strain genomes for metagenomic binning, comparative biology and taxonomic classification.</title>
        <authorList>
            <person name="Goeker M."/>
        </authorList>
    </citation>
    <scope>NUCLEOTIDE SEQUENCE [LARGE SCALE GENOMIC DNA]</scope>
    <source>
        <strain evidence="7 8">DSM 24906</strain>
    </source>
</reference>
<evidence type="ECO:0000256" key="5">
    <source>
        <dbReference type="SAM" id="Coils"/>
    </source>
</evidence>
<dbReference type="GO" id="GO:0005524">
    <property type="term" value="F:ATP binding"/>
    <property type="evidence" value="ECO:0007669"/>
    <property type="project" value="UniProtKB-KW"/>
</dbReference>
<gene>
    <name evidence="7" type="ORF">C7380_11227</name>
</gene>
<accession>A0AA45C625</accession>
<evidence type="ECO:0000256" key="2">
    <source>
        <dbReference type="ARBA" id="ARBA00022448"/>
    </source>
</evidence>
<evidence type="ECO:0000256" key="3">
    <source>
        <dbReference type="ARBA" id="ARBA00022741"/>
    </source>
</evidence>